<organism evidence="1 2">
    <name type="scientific">Trifolium medium</name>
    <dbReference type="NCBI Taxonomy" id="97028"/>
    <lineage>
        <taxon>Eukaryota</taxon>
        <taxon>Viridiplantae</taxon>
        <taxon>Streptophyta</taxon>
        <taxon>Embryophyta</taxon>
        <taxon>Tracheophyta</taxon>
        <taxon>Spermatophyta</taxon>
        <taxon>Magnoliopsida</taxon>
        <taxon>eudicotyledons</taxon>
        <taxon>Gunneridae</taxon>
        <taxon>Pentapetalae</taxon>
        <taxon>rosids</taxon>
        <taxon>fabids</taxon>
        <taxon>Fabales</taxon>
        <taxon>Fabaceae</taxon>
        <taxon>Papilionoideae</taxon>
        <taxon>50 kb inversion clade</taxon>
        <taxon>NPAAA clade</taxon>
        <taxon>Hologalegina</taxon>
        <taxon>IRL clade</taxon>
        <taxon>Trifolieae</taxon>
        <taxon>Trifolium</taxon>
    </lineage>
</organism>
<accession>A0A392T354</accession>
<sequence length="76" mass="8776">MANNFYKALFSNDENEMHWQPTDISFPRLSDDEVQQISVEIDEEEIKQAVFSMSPWKASGPDGFPAGFYQKSWNVV</sequence>
<feature type="non-terminal residue" evidence="1">
    <location>
        <position position="76"/>
    </location>
</feature>
<name>A0A392T354_9FABA</name>
<evidence type="ECO:0000313" key="2">
    <source>
        <dbReference type="Proteomes" id="UP000265520"/>
    </source>
</evidence>
<dbReference type="AlphaFoldDB" id="A0A392T354"/>
<comment type="caution">
    <text evidence="1">The sequence shown here is derived from an EMBL/GenBank/DDBJ whole genome shotgun (WGS) entry which is preliminary data.</text>
</comment>
<reference evidence="1 2" key="1">
    <citation type="journal article" date="2018" name="Front. Plant Sci.">
        <title>Red Clover (Trifolium pratense) and Zigzag Clover (T. medium) - A Picture of Genomic Similarities and Differences.</title>
        <authorList>
            <person name="Dluhosova J."/>
            <person name="Istvanek J."/>
            <person name="Nedelnik J."/>
            <person name="Repkova J."/>
        </authorList>
    </citation>
    <scope>NUCLEOTIDE SEQUENCE [LARGE SCALE GENOMIC DNA]</scope>
    <source>
        <strain evidence="2">cv. 10/8</strain>
        <tissue evidence="1">Leaf</tissue>
    </source>
</reference>
<protein>
    <submittedName>
        <fullName evidence="1">Retrotransposon protein putative unclassified</fullName>
    </submittedName>
</protein>
<evidence type="ECO:0000313" key="1">
    <source>
        <dbReference type="EMBL" id="MCI54590.1"/>
    </source>
</evidence>
<dbReference type="Proteomes" id="UP000265520">
    <property type="component" value="Unassembled WGS sequence"/>
</dbReference>
<proteinExistence type="predicted"/>
<dbReference type="EMBL" id="LXQA010481794">
    <property type="protein sequence ID" value="MCI54590.1"/>
    <property type="molecule type" value="Genomic_DNA"/>
</dbReference>
<keyword evidence="2" id="KW-1185">Reference proteome</keyword>